<dbReference type="InterPro" id="IPR036249">
    <property type="entry name" value="Thioredoxin-like_sf"/>
</dbReference>
<dbReference type="Gene3D" id="3.40.30.50">
    <property type="entry name" value="Sep15/SelM thioredoxin-like domain, active-site redox motif"/>
    <property type="match status" value="1"/>
</dbReference>
<reference evidence="7" key="3">
    <citation type="submission" date="2025-09" db="UniProtKB">
        <authorList>
            <consortium name="Ensembl"/>
        </authorList>
    </citation>
    <scope>IDENTIFICATION</scope>
</reference>
<evidence type="ECO:0000256" key="3">
    <source>
        <dbReference type="ARBA" id="ARBA00022933"/>
    </source>
</evidence>
<dbReference type="GO" id="GO:0035934">
    <property type="term" value="P:corticosterone secretion"/>
    <property type="evidence" value="ECO:0007669"/>
    <property type="project" value="Ensembl"/>
</dbReference>
<dbReference type="Ensembl" id="ENSSHAT00000035285.1">
    <property type="protein sequence ID" value="ENSSHAP00000040947.1"/>
    <property type="gene ID" value="ENSSHAG00000029509.1"/>
</dbReference>
<gene>
    <name evidence="7" type="primary">SELENOM</name>
</gene>
<keyword evidence="3" id="KW-0712">Selenocysteine</keyword>
<keyword evidence="8" id="KW-1185">Reference proteome</keyword>
<evidence type="ECO:0000256" key="5">
    <source>
        <dbReference type="SAM" id="SignalP"/>
    </source>
</evidence>
<dbReference type="InParanoid" id="A0A7N4PRH5"/>
<dbReference type="InterPro" id="IPR039992">
    <property type="entry name" value="Sep15_SelM"/>
</dbReference>
<proteinExistence type="inferred from homology"/>
<dbReference type="InterPro" id="IPR014912">
    <property type="entry name" value="Sep15_SelM_dom"/>
</dbReference>
<dbReference type="GO" id="GO:0005794">
    <property type="term" value="C:Golgi apparatus"/>
    <property type="evidence" value="ECO:0007669"/>
    <property type="project" value="Ensembl"/>
</dbReference>
<dbReference type="GO" id="GO:0035264">
    <property type="term" value="P:multicellular organism growth"/>
    <property type="evidence" value="ECO:0007669"/>
    <property type="project" value="Ensembl"/>
</dbReference>
<dbReference type="GO" id="GO:0042445">
    <property type="term" value="P:hormone metabolic process"/>
    <property type="evidence" value="ECO:0007669"/>
    <property type="project" value="Ensembl"/>
</dbReference>
<evidence type="ECO:0000313" key="8">
    <source>
        <dbReference type="Proteomes" id="UP000007648"/>
    </source>
</evidence>
<dbReference type="GO" id="GO:0005788">
    <property type="term" value="C:endoplasmic reticulum lumen"/>
    <property type="evidence" value="ECO:0007669"/>
    <property type="project" value="TreeGrafter"/>
</dbReference>
<comment type="similarity">
    <text evidence="1">Belongs to the selenoprotein M/F family.</text>
</comment>
<sequence>MRRLLPLLLLPGLFAAFQPDWNQIRGLARGRVEVRGLSPRVKLFVTQDVPYYHNLVLKYFPGADPELVLLGYQYEELERIPLRDMTREEINQLLKDLGFYRKSSPDAPVPPEFQYAPARVLGEKAPTPAPHGDSIPARLEL</sequence>
<name>A0A7N4PRH5_SARHA</name>
<accession>A0A7N4PRH5</accession>
<reference evidence="7 8" key="1">
    <citation type="journal article" date="2011" name="Proc. Natl. Acad. Sci. U.S.A.">
        <title>Genetic diversity and population structure of the endangered marsupial Sarcophilus harrisii (Tasmanian devil).</title>
        <authorList>
            <person name="Miller W."/>
            <person name="Hayes V.M."/>
            <person name="Ratan A."/>
            <person name="Petersen D.C."/>
            <person name="Wittekindt N.E."/>
            <person name="Miller J."/>
            <person name="Walenz B."/>
            <person name="Knight J."/>
            <person name="Qi J."/>
            <person name="Zhao F."/>
            <person name="Wang Q."/>
            <person name="Bedoya-Reina O.C."/>
            <person name="Katiyar N."/>
            <person name="Tomsho L.P."/>
            <person name="Kasson L.M."/>
            <person name="Hardie R.A."/>
            <person name="Woodbridge P."/>
            <person name="Tindall E.A."/>
            <person name="Bertelsen M.F."/>
            <person name="Dixon D."/>
            <person name="Pyecroft S."/>
            <person name="Helgen K.M."/>
            <person name="Lesk A.M."/>
            <person name="Pringle T.H."/>
            <person name="Patterson N."/>
            <person name="Zhang Y."/>
            <person name="Kreiss A."/>
            <person name="Woods G.M."/>
            <person name="Jones M.E."/>
            <person name="Schuster S.C."/>
        </authorList>
    </citation>
    <scope>NUCLEOTIDE SEQUENCE [LARGE SCALE GENOMIC DNA]</scope>
</reference>
<feature type="chain" id="PRO_5029573721" description="Selenoprotein M" evidence="5">
    <location>
        <begin position="17"/>
        <end position="141"/>
    </location>
</feature>
<dbReference type="AlphaFoldDB" id="A0A7N4PRH5"/>
<dbReference type="Pfam" id="PF08806">
    <property type="entry name" value="Sep15_SelM"/>
    <property type="match status" value="1"/>
</dbReference>
<feature type="domain" description="Selenoprotein F/M" evidence="6">
    <location>
        <begin position="39"/>
        <end position="99"/>
    </location>
</feature>
<keyword evidence="2 5" id="KW-0732">Signal</keyword>
<dbReference type="InterPro" id="IPR038219">
    <property type="entry name" value="Sep15/SelM_sf"/>
</dbReference>
<dbReference type="SUPFAM" id="SSF52833">
    <property type="entry name" value="Thioredoxin-like"/>
    <property type="match status" value="1"/>
</dbReference>
<evidence type="ECO:0000256" key="2">
    <source>
        <dbReference type="ARBA" id="ARBA00022729"/>
    </source>
</evidence>
<evidence type="ECO:0000259" key="6">
    <source>
        <dbReference type="Pfam" id="PF08806"/>
    </source>
</evidence>
<dbReference type="GO" id="GO:0060612">
    <property type="term" value="P:adipose tissue development"/>
    <property type="evidence" value="ECO:0007669"/>
    <property type="project" value="Ensembl"/>
</dbReference>
<reference evidence="7" key="2">
    <citation type="submission" date="2025-08" db="UniProtKB">
        <authorList>
            <consortium name="Ensembl"/>
        </authorList>
    </citation>
    <scope>IDENTIFICATION</scope>
</reference>
<dbReference type="GO" id="GO:0016491">
    <property type="term" value="F:oxidoreductase activity"/>
    <property type="evidence" value="ECO:0007669"/>
    <property type="project" value="TreeGrafter"/>
</dbReference>
<dbReference type="GO" id="GO:0010269">
    <property type="term" value="P:response to selenium ion"/>
    <property type="evidence" value="ECO:0007669"/>
    <property type="project" value="Ensembl"/>
</dbReference>
<evidence type="ECO:0000313" key="7">
    <source>
        <dbReference type="Ensembl" id="ENSSHAP00000040947.1"/>
    </source>
</evidence>
<protein>
    <recommendedName>
        <fullName evidence="4">Selenoprotein M</fullName>
    </recommendedName>
</protein>
<dbReference type="PANTHER" id="PTHR13077">
    <property type="entry name" value="SELENOPROTEIN F"/>
    <property type="match status" value="1"/>
</dbReference>
<dbReference type="Proteomes" id="UP000007648">
    <property type="component" value="Unassembled WGS sequence"/>
</dbReference>
<dbReference type="PANTHER" id="PTHR13077:SF7">
    <property type="entry name" value="SELENOPROTEIN M"/>
    <property type="match status" value="1"/>
</dbReference>
<evidence type="ECO:0000256" key="1">
    <source>
        <dbReference type="ARBA" id="ARBA00005742"/>
    </source>
</evidence>
<dbReference type="GeneTree" id="ENSGT00940000154284"/>
<evidence type="ECO:0000256" key="4">
    <source>
        <dbReference type="ARBA" id="ARBA00040773"/>
    </source>
</evidence>
<organism evidence="7 8">
    <name type="scientific">Sarcophilus harrisii</name>
    <name type="common">Tasmanian devil</name>
    <name type="synonym">Sarcophilus laniarius</name>
    <dbReference type="NCBI Taxonomy" id="9305"/>
    <lineage>
        <taxon>Eukaryota</taxon>
        <taxon>Metazoa</taxon>
        <taxon>Chordata</taxon>
        <taxon>Craniata</taxon>
        <taxon>Vertebrata</taxon>
        <taxon>Euteleostomi</taxon>
        <taxon>Mammalia</taxon>
        <taxon>Metatheria</taxon>
        <taxon>Dasyuromorphia</taxon>
        <taxon>Dasyuridae</taxon>
        <taxon>Sarcophilus</taxon>
    </lineage>
</organism>
<dbReference type="FunCoup" id="A0A7N4PRH5">
    <property type="interactions" value="115"/>
</dbReference>
<feature type="signal peptide" evidence="5">
    <location>
        <begin position="1"/>
        <end position="16"/>
    </location>
</feature>